<keyword evidence="10" id="KW-0175">Coiled coil</keyword>
<dbReference type="SUPFAM" id="SSF58104">
    <property type="entry name" value="Methyl-accepting chemotaxis protein (MCP) signaling domain"/>
    <property type="match status" value="1"/>
</dbReference>
<dbReference type="Pfam" id="PF17200">
    <property type="entry name" value="sCache_2"/>
    <property type="match status" value="1"/>
</dbReference>
<dbReference type="SMART" id="SM01049">
    <property type="entry name" value="Cache_2"/>
    <property type="match status" value="1"/>
</dbReference>
<dbReference type="PROSITE" id="PS50111">
    <property type="entry name" value="CHEMOTAXIS_TRANSDUC_2"/>
    <property type="match status" value="1"/>
</dbReference>
<keyword evidence="16" id="KW-1185">Reference proteome</keyword>
<dbReference type="InterPro" id="IPR033480">
    <property type="entry name" value="sCache_2"/>
</dbReference>
<dbReference type="RefSeq" id="WP_377315919.1">
    <property type="nucleotide sequence ID" value="NZ_JBHUIY010000015.1"/>
</dbReference>
<dbReference type="Gene3D" id="1.10.287.950">
    <property type="entry name" value="Methyl-accepting chemotaxis protein"/>
    <property type="match status" value="1"/>
</dbReference>
<dbReference type="InterPro" id="IPR004090">
    <property type="entry name" value="Chemotax_Me-accpt_rcpt"/>
</dbReference>
<dbReference type="SMART" id="SM00304">
    <property type="entry name" value="HAMP"/>
    <property type="match status" value="2"/>
</dbReference>
<proteinExistence type="inferred from homology"/>
<keyword evidence="7 9" id="KW-0807">Transducer</keyword>
<keyword evidence="6 11" id="KW-0472">Membrane</keyword>
<feature type="domain" description="HAMP" evidence="14">
    <location>
        <begin position="210"/>
        <end position="263"/>
    </location>
</feature>
<evidence type="ECO:0000313" key="16">
    <source>
        <dbReference type="Proteomes" id="UP001597296"/>
    </source>
</evidence>
<evidence type="ECO:0000259" key="14">
    <source>
        <dbReference type="PROSITE" id="PS50885"/>
    </source>
</evidence>
<dbReference type="Pfam" id="PF00015">
    <property type="entry name" value="MCPsignal"/>
    <property type="match status" value="1"/>
</dbReference>
<evidence type="ECO:0000313" key="15">
    <source>
        <dbReference type="EMBL" id="MFD2234021.1"/>
    </source>
</evidence>
<dbReference type="Pfam" id="PF00672">
    <property type="entry name" value="HAMP"/>
    <property type="match status" value="1"/>
</dbReference>
<evidence type="ECO:0000256" key="1">
    <source>
        <dbReference type="ARBA" id="ARBA00004429"/>
    </source>
</evidence>
<keyword evidence="2" id="KW-1003">Cell membrane</keyword>
<dbReference type="PANTHER" id="PTHR32089:SF112">
    <property type="entry name" value="LYSOZYME-LIKE PROTEIN-RELATED"/>
    <property type="match status" value="1"/>
</dbReference>
<keyword evidence="3" id="KW-0997">Cell inner membrane</keyword>
<organism evidence="15 16">
    <name type="scientific">Phaeospirillum tilakii</name>
    <dbReference type="NCBI Taxonomy" id="741673"/>
    <lineage>
        <taxon>Bacteria</taxon>
        <taxon>Pseudomonadati</taxon>
        <taxon>Pseudomonadota</taxon>
        <taxon>Alphaproteobacteria</taxon>
        <taxon>Rhodospirillales</taxon>
        <taxon>Rhodospirillaceae</taxon>
        <taxon>Phaeospirillum</taxon>
    </lineage>
</organism>
<evidence type="ECO:0000259" key="13">
    <source>
        <dbReference type="PROSITE" id="PS50192"/>
    </source>
</evidence>
<evidence type="ECO:0000256" key="10">
    <source>
        <dbReference type="SAM" id="Coils"/>
    </source>
</evidence>
<gene>
    <name evidence="15" type="ORF">ACFSNB_09400</name>
</gene>
<reference evidence="16" key="1">
    <citation type="journal article" date="2019" name="Int. J. Syst. Evol. Microbiol.">
        <title>The Global Catalogue of Microorganisms (GCM) 10K type strain sequencing project: providing services to taxonomists for standard genome sequencing and annotation.</title>
        <authorList>
            <consortium name="The Broad Institute Genomics Platform"/>
            <consortium name="The Broad Institute Genome Sequencing Center for Infectious Disease"/>
            <person name="Wu L."/>
            <person name="Ma J."/>
        </authorList>
    </citation>
    <scope>NUCLEOTIDE SEQUENCE [LARGE SCALE GENOMIC DNA]</scope>
    <source>
        <strain evidence="16">KCTC 15012</strain>
    </source>
</reference>
<sequence length="559" mass="59505">MAIKIGISGKLMTVVAASIVGLVIAALVALSFLRAVMVEDRETKLRNLVENAESVVRQYHGRAEKGELEPAEAMRQARAMLREQRYDGDEYFFVFSDDGTWLLNPFHPEREGQNDIAAVDSAGQPFIRHLLEAAKAGGGAVFYRYPRPGQTESSDKLSFAKRFGPWGWTIGTGIYIDDIDTVFQQKALNFAGLVLVIGLVTAGLALLIARQITVPLKRLTLVTNRLADQHYDTEVTGTERGDEIGSLACSVRSLRDVAREAADLRRQQEETKRLSEEERRRTALALADSFESRVKNVSDVIASSAGNMKGAAESLTEVARHTASQATSVASAAEQASVNVQTVASAAEELSASINEISRQVQQSAERIATGVAEARRSDELVQGLAVAASRIGDVVKLINDIASQTNLLALNATIEAARAGEAGKGFAVVANEVKSLANQTGRATEEIAAQIGAVQSATDEAVAAIRAIGGTIGEINQIGSAIAAAVEEQHAATAEISRNIQQASAGTREVTDYLGQLAGAVGNVGETSNGVLTASAELDRQSRRLDEEVHSFLAGIRA</sequence>
<evidence type="ECO:0000256" key="7">
    <source>
        <dbReference type="ARBA" id="ARBA00023224"/>
    </source>
</evidence>
<feature type="domain" description="Methyl-accepting transducer" evidence="12">
    <location>
        <begin position="297"/>
        <end position="526"/>
    </location>
</feature>
<evidence type="ECO:0000256" key="4">
    <source>
        <dbReference type="ARBA" id="ARBA00022692"/>
    </source>
</evidence>
<evidence type="ECO:0000256" key="6">
    <source>
        <dbReference type="ARBA" id="ARBA00023136"/>
    </source>
</evidence>
<evidence type="ECO:0000256" key="5">
    <source>
        <dbReference type="ARBA" id="ARBA00022989"/>
    </source>
</evidence>
<protein>
    <submittedName>
        <fullName evidence="15">Methyl-accepting chemotaxis protein</fullName>
    </submittedName>
</protein>
<evidence type="ECO:0000256" key="11">
    <source>
        <dbReference type="SAM" id="Phobius"/>
    </source>
</evidence>
<dbReference type="InterPro" id="IPR004089">
    <property type="entry name" value="MCPsignal_dom"/>
</dbReference>
<dbReference type="SUPFAM" id="SSF158472">
    <property type="entry name" value="HAMP domain-like"/>
    <property type="match status" value="1"/>
</dbReference>
<dbReference type="PROSITE" id="PS50192">
    <property type="entry name" value="T_SNARE"/>
    <property type="match status" value="1"/>
</dbReference>
<accession>A0ABW5CCQ6</accession>
<feature type="transmembrane region" description="Helical" evidence="11">
    <location>
        <begin position="12"/>
        <end position="36"/>
    </location>
</feature>
<dbReference type="PANTHER" id="PTHR32089">
    <property type="entry name" value="METHYL-ACCEPTING CHEMOTAXIS PROTEIN MCPB"/>
    <property type="match status" value="1"/>
</dbReference>
<evidence type="ECO:0000256" key="2">
    <source>
        <dbReference type="ARBA" id="ARBA00022475"/>
    </source>
</evidence>
<dbReference type="EMBL" id="JBHUIY010000015">
    <property type="protein sequence ID" value="MFD2234021.1"/>
    <property type="molecule type" value="Genomic_DNA"/>
</dbReference>
<comment type="similarity">
    <text evidence="8">Belongs to the methyl-accepting chemotaxis (MCP) protein family.</text>
</comment>
<comment type="subcellular location">
    <subcellularLocation>
        <location evidence="1">Cell inner membrane</location>
        <topology evidence="1">Multi-pass membrane protein</topology>
    </subcellularLocation>
</comment>
<evidence type="ECO:0000256" key="3">
    <source>
        <dbReference type="ARBA" id="ARBA00022519"/>
    </source>
</evidence>
<dbReference type="SMART" id="SM00283">
    <property type="entry name" value="MA"/>
    <property type="match status" value="1"/>
</dbReference>
<feature type="coiled-coil region" evidence="10">
    <location>
        <begin position="254"/>
        <end position="281"/>
    </location>
</feature>
<evidence type="ECO:0000259" key="12">
    <source>
        <dbReference type="PROSITE" id="PS50111"/>
    </source>
</evidence>
<dbReference type="InterPro" id="IPR003660">
    <property type="entry name" value="HAMP_dom"/>
</dbReference>
<feature type="transmembrane region" description="Helical" evidence="11">
    <location>
        <begin position="187"/>
        <end position="209"/>
    </location>
</feature>
<dbReference type="PRINTS" id="PR00260">
    <property type="entry name" value="CHEMTRNSDUCR"/>
</dbReference>
<dbReference type="InterPro" id="IPR000727">
    <property type="entry name" value="T_SNARE_dom"/>
</dbReference>
<dbReference type="Gene3D" id="3.30.450.20">
    <property type="entry name" value="PAS domain"/>
    <property type="match status" value="1"/>
</dbReference>
<dbReference type="Proteomes" id="UP001597296">
    <property type="component" value="Unassembled WGS sequence"/>
</dbReference>
<name>A0ABW5CCQ6_9PROT</name>
<dbReference type="CDD" id="cd06225">
    <property type="entry name" value="HAMP"/>
    <property type="match status" value="1"/>
</dbReference>
<evidence type="ECO:0000256" key="9">
    <source>
        <dbReference type="PROSITE-ProRule" id="PRU00284"/>
    </source>
</evidence>
<keyword evidence="4 11" id="KW-0812">Transmembrane</keyword>
<dbReference type="Gene3D" id="6.10.340.10">
    <property type="match status" value="1"/>
</dbReference>
<dbReference type="PROSITE" id="PS50885">
    <property type="entry name" value="HAMP"/>
    <property type="match status" value="1"/>
</dbReference>
<evidence type="ECO:0000256" key="8">
    <source>
        <dbReference type="ARBA" id="ARBA00029447"/>
    </source>
</evidence>
<comment type="caution">
    <text evidence="15">The sequence shown here is derived from an EMBL/GenBank/DDBJ whole genome shotgun (WGS) entry which is preliminary data.</text>
</comment>
<keyword evidence="5 11" id="KW-1133">Transmembrane helix</keyword>
<feature type="domain" description="T-SNARE coiled-coil homology" evidence="13">
    <location>
        <begin position="456"/>
        <end position="518"/>
    </location>
</feature>